<dbReference type="AlphaFoldDB" id="A0A1G5FN38"/>
<dbReference type="EMBL" id="FMVF01000005">
    <property type="protein sequence ID" value="SCY40018.1"/>
    <property type="molecule type" value="Genomic_DNA"/>
</dbReference>
<evidence type="ECO:0000313" key="1">
    <source>
        <dbReference type="EMBL" id="SCY40018.1"/>
    </source>
</evidence>
<dbReference type="RefSeq" id="WP_091141515.1">
    <property type="nucleotide sequence ID" value="NZ_FMVF01000005.1"/>
</dbReference>
<accession>A0A1G5FN38</accession>
<dbReference type="OrthoDB" id="913551at2"/>
<name>A0A1G5FN38_9FLAO</name>
<evidence type="ECO:0008006" key="3">
    <source>
        <dbReference type="Google" id="ProtNLM"/>
    </source>
</evidence>
<dbReference type="Proteomes" id="UP000199354">
    <property type="component" value="Unassembled WGS sequence"/>
</dbReference>
<dbReference type="SUPFAM" id="SSF53756">
    <property type="entry name" value="UDP-Glycosyltransferase/glycogen phosphorylase"/>
    <property type="match status" value="1"/>
</dbReference>
<organism evidence="1 2">
    <name type="scientific">Flavobacterium caeni</name>
    <dbReference type="NCBI Taxonomy" id="490189"/>
    <lineage>
        <taxon>Bacteria</taxon>
        <taxon>Pseudomonadati</taxon>
        <taxon>Bacteroidota</taxon>
        <taxon>Flavobacteriia</taxon>
        <taxon>Flavobacteriales</taxon>
        <taxon>Flavobacteriaceae</taxon>
        <taxon>Flavobacterium</taxon>
    </lineage>
</organism>
<keyword evidence="2" id="KW-1185">Reference proteome</keyword>
<evidence type="ECO:0000313" key="2">
    <source>
        <dbReference type="Proteomes" id="UP000199354"/>
    </source>
</evidence>
<protein>
    <recommendedName>
        <fullName evidence="3">CDP-Glycerol:Poly(Glycerophosphate) glycerophosphotransferase</fullName>
    </recommendedName>
</protein>
<dbReference type="STRING" id="490189.SAMN02927903_01329"/>
<proteinExistence type="predicted"/>
<reference evidence="1 2" key="1">
    <citation type="submission" date="2016-10" db="EMBL/GenBank/DDBJ databases">
        <authorList>
            <person name="de Groot N.N."/>
        </authorList>
    </citation>
    <scope>NUCLEOTIDE SEQUENCE [LARGE SCALE GENOMIC DNA]</scope>
    <source>
        <strain evidence="1 2">CGMCC 1.7031</strain>
    </source>
</reference>
<gene>
    <name evidence="1" type="ORF">SAMN02927903_01329</name>
</gene>
<sequence length="464" mass="53601">MKKKVFALLPDGVGVRNYLYSEVFKTNEFELTLMHTFDSKTLEVIGEEVKFQSAIKLPNYKESVAEKFLRELICLSRLHHNARHLDNPTILSTWRKNHSKPALKVFYRAVEFGARWIKRYDAILNLERRYQKALRKNVFYRQTRDILERSRPAMLLCLHQRGLQMPTVFAAARDLGIPTATVIFSWDNLPKARMALWADKYFVWSEHMKREMALFYPEIPQEKVFVTGTPQFEFYADPSRLIDKKKFFEKYALDPNKKIICFSGDDVLTSPDDPKYLQDIAQAIVDHGLASQWQILLRRCPVDFSGRFDKVVSAYDGLIKVAEPLWYSAQGGWTSTFAKMEDVDLLVSTAYYSDVVVNVGSTMAFDFAMFKKPAVFINYDQADKHNPNWSVETIYRFQHFRSMPDKTAVFWLNGANEIVDTMALALTSGENKSMEAWKAKVIGDFEVASKNIKALLNDTIFGLS</sequence>